<evidence type="ECO:0000313" key="6">
    <source>
        <dbReference type="Proteomes" id="UP001595848"/>
    </source>
</evidence>
<comment type="similarity">
    <text evidence="1">Belongs to the ATP-dependent AMP-binding enzyme family.</text>
</comment>
<feature type="domain" description="AMP-dependent synthetase/ligase" evidence="3">
    <location>
        <begin position="23"/>
        <end position="390"/>
    </location>
</feature>
<dbReference type="Pfam" id="PF00501">
    <property type="entry name" value="AMP-binding"/>
    <property type="match status" value="1"/>
</dbReference>
<protein>
    <submittedName>
        <fullName evidence="5">ATP-dependent acyl-CoA ligase</fullName>
    </submittedName>
</protein>
<evidence type="ECO:0000259" key="4">
    <source>
        <dbReference type="Pfam" id="PF13193"/>
    </source>
</evidence>
<evidence type="ECO:0000256" key="2">
    <source>
        <dbReference type="ARBA" id="ARBA00022598"/>
    </source>
</evidence>
<proteinExistence type="inferred from homology"/>
<comment type="caution">
    <text evidence="5">The sequence shown here is derived from an EMBL/GenBank/DDBJ whole genome shotgun (WGS) entry which is preliminary data.</text>
</comment>
<dbReference type="InterPro" id="IPR025110">
    <property type="entry name" value="AMP-bd_C"/>
</dbReference>
<organism evidence="5 6">
    <name type="scientific">Candidimonas humi</name>
    <dbReference type="NCBI Taxonomy" id="683355"/>
    <lineage>
        <taxon>Bacteria</taxon>
        <taxon>Pseudomonadati</taxon>
        <taxon>Pseudomonadota</taxon>
        <taxon>Betaproteobacteria</taxon>
        <taxon>Burkholderiales</taxon>
        <taxon>Alcaligenaceae</taxon>
        <taxon>Candidimonas</taxon>
    </lineage>
</organism>
<dbReference type="PANTHER" id="PTHR43201:SF5">
    <property type="entry name" value="MEDIUM-CHAIN ACYL-COA LIGASE ACSF2, MITOCHONDRIAL"/>
    <property type="match status" value="1"/>
</dbReference>
<accession>A0ABV8P041</accession>
<keyword evidence="6" id="KW-1185">Reference proteome</keyword>
<name>A0ABV8P041_9BURK</name>
<evidence type="ECO:0000256" key="1">
    <source>
        <dbReference type="ARBA" id="ARBA00006432"/>
    </source>
</evidence>
<dbReference type="CDD" id="cd05934">
    <property type="entry name" value="FACL_DitJ_like"/>
    <property type="match status" value="1"/>
</dbReference>
<dbReference type="PANTHER" id="PTHR43201">
    <property type="entry name" value="ACYL-COA SYNTHETASE"/>
    <property type="match status" value="1"/>
</dbReference>
<dbReference type="EMBL" id="JBHSBV010000004">
    <property type="protein sequence ID" value="MFC4201936.1"/>
    <property type="molecule type" value="Genomic_DNA"/>
</dbReference>
<feature type="domain" description="AMP-binding enzyme C-terminal" evidence="4">
    <location>
        <begin position="441"/>
        <end position="516"/>
    </location>
</feature>
<evidence type="ECO:0000313" key="5">
    <source>
        <dbReference type="EMBL" id="MFC4201936.1"/>
    </source>
</evidence>
<gene>
    <name evidence="5" type="ORF">ACFOY1_13330</name>
</gene>
<dbReference type="Pfam" id="PF13193">
    <property type="entry name" value="AMP-binding_C"/>
    <property type="match status" value="1"/>
</dbReference>
<evidence type="ECO:0000259" key="3">
    <source>
        <dbReference type="Pfam" id="PF00501"/>
    </source>
</evidence>
<dbReference type="InterPro" id="IPR020845">
    <property type="entry name" value="AMP-binding_CS"/>
</dbReference>
<dbReference type="InterPro" id="IPR000873">
    <property type="entry name" value="AMP-dep_synth/lig_dom"/>
</dbReference>
<dbReference type="Proteomes" id="UP001595848">
    <property type="component" value="Unassembled WGS sequence"/>
</dbReference>
<dbReference type="PROSITE" id="PS00455">
    <property type="entry name" value="AMP_BINDING"/>
    <property type="match status" value="1"/>
</dbReference>
<dbReference type="RefSeq" id="WP_217964804.1">
    <property type="nucleotide sequence ID" value="NZ_JAHTBN010000004.1"/>
</dbReference>
<keyword evidence="2 5" id="KW-0436">Ligase</keyword>
<dbReference type="GO" id="GO:0016874">
    <property type="term" value="F:ligase activity"/>
    <property type="evidence" value="ECO:0007669"/>
    <property type="project" value="UniProtKB-KW"/>
</dbReference>
<reference evidence="6" key="1">
    <citation type="journal article" date="2019" name="Int. J. Syst. Evol. Microbiol.">
        <title>The Global Catalogue of Microorganisms (GCM) 10K type strain sequencing project: providing services to taxonomists for standard genome sequencing and annotation.</title>
        <authorList>
            <consortium name="The Broad Institute Genomics Platform"/>
            <consortium name="The Broad Institute Genome Sequencing Center for Infectious Disease"/>
            <person name="Wu L."/>
            <person name="Ma J."/>
        </authorList>
    </citation>
    <scope>NUCLEOTIDE SEQUENCE [LARGE SCALE GENOMIC DNA]</scope>
    <source>
        <strain evidence="6">LMG 24813</strain>
    </source>
</reference>
<sequence length="544" mass="60654">MITGNDRWFGHQVRSLTTRDVLRERADRLGNKVFLDYLPDGRKFSYQDIDTQSSRIAHGFVALGVGRGSHVAVLMDNSPEQLLTYFALGKIGALAVPLNTASRGRSLQYLLDHSDATTLVIDYSLMPSYLEVAAQIPAIKSLIVLGGQLSGLESVPFQQERVCFETLYAQDDVAPDVDVVFDDPAYIIYTSGTTGPSKGVVLTQAQCFLWGLSHAQAFGQRPDDVAYICLPMFHTNALQGATYNALMVGASIALQRRFSASNFWNDVRASGATLTNLLGSMVNILWAATPAETDSRNQLRMCMSAPIPSFGTAFEQRFGLRFIQSYSLTDFGPTHAYSLIDPLGKLGSCGRPRIGIEARIVDDKDFPLPPGQRGELVVRHSMPWAHSQGYYKMPDATAKAWRNGWFHTGDIGLIDEDGYFWFLDRVKDAIRRRGENISAYEVEQVLLAHPAVRDAAVFAVKSSMSEDEVAAALVLKPGHKLDHVEMIRHCQDLMAYYMVPRYLMVMDDLPRNSSQKVEKFKLREQINVDGLWDREQAGIVVKRR</sequence>